<dbReference type="GO" id="GO:0006644">
    <property type="term" value="P:phospholipid metabolic process"/>
    <property type="evidence" value="ECO:0007669"/>
    <property type="project" value="InterPro"/>
</dbReference>
<dbReference type="InterPro" id="IPR036444">
    <property type="entry name" value="PLipase_A2_dom_sf"/>
</dbReference>
<sequence>MNASTSFFGSRAFNGFPIDVYALRHAPNSSIQLPQNETLEEEELRSVWKQSIVTSFVNVQLNSSENRHVSLVRRVEVNGFLFDFHWLRGNASIDERTDVLPDALFLSFSSSYSTLSLASRIMSFTPELNESLFLPSPQLPDDLPIPSSLLANLSTLNASSVFASFTGSSGLPLVAGEIAFMERSFRENTSSARIILAANLGGGTYGAGYPFIPAPAQEEDEEWHQLMQEQLEAHILYTCRMLETQLFLLMSTYICIDMERRLAEGGALSPANRHVADTYTPESEQLDVNGRMNGYDAHLNTVSQGYAPDSGSSAVKADHAQAKCDEEQRSGNDEPLSVRVYMGVTQGKFNFWYEHYSIKDRTIIRHAGRTIFDTGCTGGTASVEVSLSGAKDPYVEVSVEPNCEGDTSGTAWHFNVGCPEAAVLECEPDKDCFCRYNDESRGPSTQTASPSVNGCGPEGNAKMAMALRFLIDNSFESDFQAVCNVHDTCYGTCSNYRERCDKGMCSGFTQACFRIPTFKKILFPKLFPKCMLTGRVMCDAVRWRGQEPFESAQHNLCTCDPQ</sequence>
<reference evidence="1 2" key="1">
    <citation type="journal article" date="2024" name="Science">
        <title>Giant polyketide synthase enzymes in the biosynthesis of giant marine polyether toxins.</title>
        <authorList>
            <person name="Fallon T.R."/>
            <person name="Shende V.V."/>
            <person name="Wierzbicki I.H."/>
            <person name="Pendleton A.L."/>
            <person name="Watervoot N.F."/>
            <person name="Auber R.P."/>
            <person name="Gonzalez D.J."/>
            <person name="Wisecaver J.H."/>
            <person name="Moore B.S."/>
        </authorList>
    </citation>
    <scope>NUCLEOTIDE SEQUENCE [LARGE SCALE GENOMIC DNA]</scope>
    <source>
        <strain evidence="1 2">12B1</strain>
    </source>
</reference>
<evidence type="ECO:0000313" key="1">
    <source>
        <dbReference type="EMBL" id="KAL1524576.1"/>
    </source>
</evidence>
<comment type="caution">
    <text evidence="1">The sequence shown here is derived from an EMBL/GenBank/DDBJ whole genome shotgun (WGS) entry which is preliminary data.</text>
</comment>
<dbReference type="SUPFAM" id="SSF48619">
    <property type="entry name" value="Phospholipase A2, PLA2"/>
    <property type="match status" value="1"/>
</dbReference>
<accession>A0AB34JUH5</accession>
<proteinExistence type="predicted"/>
<gene>
    <name evidence="1" type="ORF">AB1Y20_019466</name>
</gene>
<organism evidence="1 2">
    <name type="scientific">Prymnesium parvum</name>
    <name type="common">Toxic golden alga</name>
    <dbReference type="NCBI Taxonomy" id="97485"/>
    <lineage>
        <taxon>Eukaryota</taxon>
        <taxon>Haptista</taxon>
        <taxon>Haptophyta</taxon>
        <taxon>Prymnesiophyceae</taxon>
        <taxon>Prymnesiales</taxon>
        <taxon>Prymnesiaceae</taxon>
        <taxon>Prymnesium</taxon>
    </lineage>
</organism>
<dbReference type="AlphaFoldDB" id="A0AB34JUH5"/>
<dbReference type="Proteomes" id="UP001515480">
    <property type="component" value="Unassembled WGS sequence"/>
</dbReference>
<keyword evidence="2" id="KW-1185">Reference proteome</keyword>
<protein>
    <submittedName>
        <fullName evidence="1">Uncharacterized protein</fullName>
    </submittedName>
</protein>
<dbReference type="GO" id="GO:0004623">
    <property type="term" value="F:phospholipase A2 activity"/>
    <property type="evidence" value="ECO:0007669"/>
    <property type="project" value="InterPro"/>
</dbReference>
<evidence type="ECO:0000313" key="2">
    <source>
        <dbReference type="Proteomes" id="UP001515480"/>
    </source>
</evidence>
<dbReference type="Gene3D" id="1.20.90.10">
    <property type="entry name" value="Phospholipase A2 domain"/>
    <property type="match status" value="1"/>
</dbReference>
<dbReference type="EMBL" id="JBGBPQ010000005">
    <property type="protein sequence ID" value="KAL1524576.1"/>
    <property type="molecule type" value="Genomic_DNA"/>
</dbReference>
<dbReference type="GO" id="GO:0050482">
    <property type="term" value="P:arachidonate secretion"/>
    <property type="evidence" value="ECO:0007669"/>
    <property type="project" value="InterPro"/>
</dbReference>
<name>A0AB34JUH5_PRYPA</name>